<feature type="compositionally biased region" description="Polar residues" evidence="1">
    <location>
        <begin position="24"/>
        <end position="53"/>
    </location>
</feature>
<evidence type="ECO:0000313" key="3">
    <source>
        <dbReference type="Proteomes" id="UP000004679"/>
    </source>
</evidence>
<name>C0N2K5_9GAMM</name>
<gene>
    <name evidence="2" type="ORF">MDMS009_417</name>
</gene>
<protein>
    <submittedName>
        <fullName evidence="2">Uncharacterized protein</fullName>
    </submittedName>
</protein>
<dbReference type="EMBL" id="GG657885">
    <property type="protein sequence ID" value="EEF81005.1"/>
    <property type="molecule type" value="Genomic_DNA"/>
</dbReference>
<evidence type="ECO:0000256" key="1">
    <source>
        <dbReference type="SAM" id="MobiDB-lite"/>
    </source>
</evidence>
<sequence length="53" mass="5993">MALTSGCATRALMSSDRYEKPKPETQQYRSSEKMSLSWQPIKHNLSSSSIKES</sequence>
<dbReference type="HOGENOM" id="CLU_3063377_0_0_6"/>
<accession>C0N2K5</accession>
<organism evidence="2 3">
    <name type="scientific">Methylophaga thiooxydans DMS010</name>
    <dbReference type="NCBI Taxonomy" id="637616"/>
    <lineage>
        <taxon>Bacteria</taxon>
        <taxon>Pseudomonadati</taxon>
        <taxon>Pseudomonadota</taxon>
        <taxon>Gammaproteobacteria</taxon>
        <taxon>Thiotrichales</taxon>
        <taxon>Piscirickettsiaceae</taxon>
        <taxon>Methylophaga</taxon>
    </lineage>
</organism>
<feature type="region of interest" description="Disordered" evidence="1">
    <location>
        <begin position="1"/>
        <end position="53"/>
    </location>
</feature>
<dbReference type="AlphaFoldDB" id="C0N2K5"/>
<evidence type="ECO:0000313" key="2">
    <source>
        <dbReference type="EMBL" id="EEF81005.1"/>
    </source>
</evidence>
<proteinExistence type="predicted"/>
<dbReference type="Proteomes" id="UP000004679">
    <property type="component" value="Unassembled WGS sequence"/>
</dbReference>
<keyword evidence="3" id="KW-1185">Reference proteome</keyword>
<reference evidence="2 3" key="1">
    <citation type="journal article" date="2011" name="J. Bacteriol.">
        <title>Draft genome sequence of the chemolithoheterotrophic, halophilic methylotroph Methylophaga thiooxydans DMS010.</title>
        <authorList>
            <person name="Boden R."/>
            <person name="Ferriera S."/>
            <person name="Johnson J."/>
            <person name="Kelly D.P."/>
            <person name="Murrell J.C."/>
            <person name="Schafer H."/>
        </authorList>
    </citation>
    <scope>NUCLEOTIDE SEQUENCE [LARGE SCALE GENOMIC DNA]</scope>
    <source>
        <strain evidence="2 3">DMS010</strain>
    </source>
</reference>